<sequence length="345" mass="36930">MSSSSRSQQEKQRPEDVTLPPISQIFNVTSSNTSQIALPPLRTREEQSRSHQQSLSPIRARAPSSSTPASFRLTDQRDSQGKRPRFDSGQSHSYPHPPAMSRSVTLPGTQNPYQDPRSSASTRYMSSGMAMAEPSSSPHAGGRGETRYAGPPHAGYGSGLAHPGYGPSPYTYVPPSASMAHSSSYALPVGPSYGPSYTGGPPGGSFRPQEHPQARAAPPVGHVTSRGPPSGASHGTSHSESPHSGSLRPQGYPQSPPAGVTEEHSGARVAKYECSYCRKGFLRPSALKIHLISHTGEKDYVCPEESCGRRFGVRSNMLRHIRLVHQGQLSHSSGEEGSKDGDWSE</sequence>
<feature type="domain" description="C2H2-type" evidence="9">
    <location>
        <begin position="300"/>
        <end position="330"/>
    </location>
</feature>
<dbReference type="SUPFAM" id="SSF57667">
    <property type="entry name" value="beta-beta-alpha zinc fingers"/>
    <property type="match status" value="1"/>
</dbReference>
<dbReference type="PROSITE" id="PS00028">
    <property type="entry name" value="ZINC_FINGER_C2H2_1"/>
    <property type="match status" value="2"/>
</dbReference>
<dbReference type="GO" id="GO:0010468">
    <property type="term" value="P:regulation of gene expression"/>
    <property type="evidence" value="ECO:0007669"/>
    <property type="project" value="TreeGrafter"/>
</dbReference>
<dbReference type="Pfam" id="PF00096">
    <property type="entry name" value="zf-C2H2"/>
    <property type="match status" value="2"/>
</dbReference>
<dbReference type="GO" id="GO:0008270">
    <property type="term" value="F:zinc ion binding"/>
    <property type="evidence" value="ECO:0007669"/>
    <property type="project" value="UniProtKB-KW"/>
</dbReference>
<evidence type="ECO:0000256" key="2">
    <source>
        <dbReference type="ARBA" id="ARBA00022723"/>
    </source>
</evidence>
<dbReference type="EMBL" id="JAACJN010000002">
    <property type="protein sequence ID" value="KAF5393200.1"/>
    <property type="molecule type" value="Genomic_DNA"/>
</dbReference>
<evidence type="ECO:0000259" key="9">
    <source>
        <dbReference type="PROSITE" id="PS50157"/>
    </source>
</evidence>
<feature type="compositionally biased region" description="Low complexity" evidence="8">
    <location>
        <begin position="54"/>
        <end position="72"/>
    </location>
</feature>
<keyword evidence="11" id="KW-1185">Reference proteome</keyword>
<evidence type="ECO:0000256" key="5">
    <source>
        <dbReference type="ARBA" id="ARBA00022833"/>
    </source>
</evidence>
<dbReference type="SMART" id="SM00355">
    <property type="entry name" value="ZnF_C2H2"/>
    <property type="match status" value="2"/>
</dbReference>
<comment type="subcellular location">
    <subcellularLocation>
        <location evidence="1">Nucleus</location>
    </subcellularLocation>
</comment>
<gene>
    <name evidence="10" type="ORF">D9757_000530</name>
</gene>
<proteinExistence type="predicted"/>
<protein>
    <recommendedName>
        <fullName evidence="9">C2H2-type domain-containing protein</fullName>
    </recommendedName>
</protein>
<keyword evidence="5" id="KW-0862">Zinc</keyword>
<evidence type="ECO:0000256" key="6">
    <source>
        <dbReference type="ARBA" id="ARBA00023242"/>
    </source>
</evidence>
<accession>A0A8H5MG46</accession>
<dbReference type="Gene3D" id="3.30.160.60">
    <property type="entry name" value="Classic Zinc Finger"/>
    <property type="match status" value="2"/>
</dbReference>
<dbReference type="InterPro" id="IPR013087">
    <property type="entry name" value="Znf_C2H2_type"/>
</dbReference>
<organism evidence="10 11">
    <name type="scientific">Collybiopsis confluens</name>
    <dbReference type="NCBI Taxonomy" id="2823264"/>
    <lineage>
        <taxon>Eukaryota</taxon>
        <taxon>Fungi</taxon>
        <taxon>Dikarya</taxon>
        <taxon>Basidiomycota</taxon>
        <taxon>Agaricomycotina</taxon>
        <taxon>Agaricomycetes</taxon>
        <taxon>Agaricomycetidae</taxon>
        <taxon>Agaricales</taxon>
        <taxon>Marasmiineae</taxon>
        <taxon>Omphalotaceae</taxon>
        <taxon>Collybiopsis</taxon>
    </lineage>
</organism>
<dbReference type="AlphaFoldDB" id="A0A8H5MG46"/>
<evidence type="ECO:0000313" key="10">
    <source>
        <dbReference type="EMBL" id="KAF5393200.1"/>
    </source>
</evidence>
<feature type="domain" description="C2H2-type" evidence="9">
    <location>
        <begin position="272"/>
        <end position="299"/>
    </location>
</feature>
<dbReference type="PROSITE" id="PS50157">
    <property type="entry name" value="ZINC_FINGER_C2H2_2"/>
    <property type="match status" value="2"/>
</dbReference>
<evidence type="ECO:0000256" key="7">
    <source>
        <dbReference type="PROSITE-ProRule" id="PRU00042"/>
    </source>
</evidence>
<dbReference type="InterPro" id="IPR036236">
    <property type="entry name" value="Znf_C2H2_sf"/>
</dbReference>
<keyword evidence="2" id="KW-0479">Metal-binding</keyword>
<name>A0A8H5MG46_9AGAR</name>
<keyword evidence="4 7" id="KW-0863">Zinc-finger</keyword>
<feature type="compositionally biased region" description="Basic and acidic residues" evidence="8">
    <location>
        <begin position="74"/>
        <end position="86"/>
    </location>
</feature>
<evidence type="ECO:0000256" key="8">
    <source>
        <dbReference type="SAM" id="MobiDB-lite"/>
    </source>
</evidence>
<evidence type="ECO:0000313" key="11">
    <source>
        <dbReference type="Proteomes" id="UP000518752"/>
    </source>
</evidence>
<dbReference type="InterPro" id="IPR050331">
    <property type="entry name" value="Zinc_finger"/>
</dbReference>
<comment type="caution">
    <text evidence="10">The sequence shown here is derived from an EMBL/GenBank/DDBJ whole genome shotgun (WGS) entry which is preliminary data.</text>
</comment>
<evidence type="ECO:0000256" key="3">
    <source>
        <dbReference type="ARBA" id="ARBA00022737"/>
    </source>
</evidence>
<keyword evidence="3" id="KW-0677">Repeat</keyword>
<dbReference type="GO" id="GO:0005634">
    <property type="term" value="C:nucleus"/>
    <property type="evidence" value="ECO:0007669"/>
    <property type="project" value="UniProtKB-SubCell"/>
</dbReference>
<evidence type="ECO:0000256" key="4">
    <source>
        <dbReference type="ARBA" id="ARBA00022771"/>
    </source>
</evidence>
<feature type="compositionally biased region" description="Polar residues" evidence="8">
    <location>
        <begin position="233"/>
        <end position="244"/>
    </location>
</feature>
<reference evidence="10 11" key="1">
    <citation type="journal article" date="2020" name="ISME J.">
        <title>Uncovering the hidden diversity of litter-decomposition mechanisms in mushroom-forming fungi.</title>
        <authorList>
            <person name="Floudas D."/>
            <person name="Bentzer J."/>
            <person name="Ahren D."/>
            <person name="Johansson T."/>
            <person name="Persson P."/>
            <person name="Tunlid A."/>
        </authorList>
    </citation>
    <scope>NUCLEOTIDE SEQUENCE [LARGE SCALE GENOMIC DNA]</scope>
    <source>
        <strain evidence="10 11">CBS 406.79</strain>
    </source>
</reference>
<feature type="region of interest" description="Disordered" evidence="8">
    <location>
        <begin position="196"/>
        <end position="264"/>
    </location>
</feature>
<feature type="region of interest" description="Disordered" evidence="8">
    <location>
        <begin position="1"/>
        <end position="168"/>
    </location>
</feature>
<dbReference type="Proteomes" id="UP000518752">
    <property type="component" value="Unassembled WGS sequence"/>
</dbReference>
<feature type="compositionally biased region" description="Polar residues" evidence="8">
    <location>
        <begin position="102"/>
        <end position="125"/>
    </location>
</feature>
<feature type="compositionally biased region" description="Polar residues" evidence="8">
    <location>
        <begin position="24"/>
        <end position="36"/>
    </location>
</feature>
<dbReference type="OrthoDB" id="6077919at2759"/>
<keyword evidence="6" id="KW-0539">Nucleus</keyword>
<dbReference type="PANTHER" id="PTHR16515:SF49">
    <property type="entry name" value="GASTRULA ZINC FINGER PROTEIN XLCGF49.1-LIKE-RELATED"/>
    <property type="match status" value="1"/>
</dbReference>
<dbReference type="PANTHER" id="PTHR16515">
    <property type="entry name" value="PR DOMAIN ZINC FINGER PROTEIN"/>
    <property type="match status" value="1"/>
</dbReference>
<evidence type="ECO:0000256" key="1">
    <source>
        <dbReference type="ARBA" id="ARBA00004123"/>
    </source>
</evidence>